<evidence type="ECO:0000256" key="1">
    <source>
        <dbReference type="SAM" id="MobiDB-lite"/>
    </source>
</evidence>
<proteinExistence type="predicted"/>
<dbReference type="AlphaFoldDB" id="A0A183SKR4"/>
<dbReference type="WBParaSite" id="SSLN_0000496701-mRNA-1">
    <property type="protein sequence ID" value="SSLN_0000496701-mRNA-1"/>
    <property type="gene ID" value="SSLN_0000496701"/>
</dbReference>
<protein>
    <submittedName>
        <fullName evidence="2 4">Uncharacterized protein</fullName>
    </submittedName>
</protein>
<keyword evidence="3" id="KW-1185">Reference proteome</keyword>
<reference evidence="4" key="1">
    <citation type="submission" date="2016-06" db="UniProtKB">
        <authorList>
            <consortium name="WormBaseParasite"/>
        </authorList>
    </citation>
    <scope>IDENTIFICATION</scope>
</reference>
<gene>
    <name evidence="2" type="ORF">SSLN_LOCUS4812</name>
</gene>
<evidence type="ECO:0000313" key="2">
    <source>
        <dbReference type="EMBL" id="VDL91197.1"/>
    </source>
</evidence>
<reference evidence="2 3" key="2">
    <citation type="submission" date="2018-11" db="EMBL/GenBank/DDBJ databases">
        <authorList>
            <consortium name="Pathogen Informatics"/>
        </authorList>
    </citation>
    <scope>NUCLEOTIDE SEQUENCE [LARGE SCALE GENOMIC DNA]</scope>
    <source>
        <strain evidence="2 3">NST_G2</strain>
    </source>
</reference>
<feature type="region of interest" description="Disordered" evidence="1">
    <location>
        <begin position="1"/>
        <end position="30"/>
    </location>
</feature>
<dbReference type="EMBL" id="UYSU01033010">
    <property type="protein sequence ID" value="VDL91197.1"/>
    <property type="molecule type" value="Genomic_DNA"/>
</dbReference>
<accession>A0A183SKR4</accession>
<evidence type="ECO:0000313" key="4">
    <source>
        <dbReference type="WBParaSite" id="SSLN_0000496701-mRNA-1"/>
    </source>
</evidence>
<name>A0A183SKR4_SCHSO</name>
<evidence type="ECO:0000313" key="3">
    <source>
        <dbReference type="Proteomes" id="UP000275846"/>
    </source>
</evidence>
<dbReference type="Proteomes" id="UP000275846">
    <property type="component" value="Unassembled WGS sequence"/>
</dbReference>
<organism evidence="4">
    <name type="scientific">Schistocephalus solidus</name>
    <name type="common">Tapeworm</name>
    <dbReference type="NCBI Taxonomy" id="70667"/>
    <lineage>
        <taxon>Eukaryota</taxon>
        <taxon>Metazoa</taxon>
        <taxon>Spiralia</taxon>
        <taxon>Lophotrochozoa</taxon>
        <taxon>Platyhelminthes</taxon>
        <taxon>Cestoda</taxon>
        <taxon>Eucestoda</taxon>
        <taxon>Diphyllobothriidea</taxon>
        <taxon>Diphyllobothriidae</taxon>
        <taxon>Schistocephalus</taxon>
    </lineage>
</organism>
<sequence length="217" mass="24375">MTSKNAASACRYPRQLTSASEDEKEFIRGSKEPERRLTGWPTAPQIIQTWIRYVTAYLNVIAIQMVNKVDFMAEQQAGNMEQISGALNIIIKEVRARAAPKDGQSIFRLPLCTEEAFDNFLKGLTLPTLDNLDDFLRICNPDYCLQILLMIEAGSDGFASLVMGYAVSKGRISMIISRTLLSSICFDHVVYDEFILSHLHRCLYTVAAHRTAPPIKP</sequence>